<dbReference type="PANTHER" id="PTHR47331:SF1">
    <property type="entry name" value="GAG-LIKE PROTEIN"/>
    <property type="match status" value="1"/>
</dbReference>
<keyword evidence="2" id="KW-1185">Reference proteome</keyword>
<dbReference type="EMBL" id="BMAU01021238">
    <property type="protein sequence ID" value="GFY03552.1"/>
    <property type="molecule type" value="Genomic_DNA"/>
</dbReference>
<dbReference type="PANTHER" id="PTHR47331">
    <property type="entry name" value="PHD-TYPE DOMAIN-CONTAINING PROTEIN"/>
    <property type="match status" value="1"/>
</dbReference>
<gene>
    <name evidence="1" type="primary">AVEN_145433_1</name>
    <name evidence="1" type="ORF">TNCV_3211891</name>
</gene>
<dbReference type="InterPro" id="IPR008042">
    <property type="entry name" value="Retrotrans_Pao"/>
</dbReference>
<dbReference type="Pfam" id="PF05380">
    <property type="entry name" value="Peptidase_A17"/>
    <property type="match status" value="1"/>
</dbReference>
<evidence type="ECO:0000313" key="2">
    <source>
        <dbReference type="Proteomes" id="UP000887159"/>
    </source>
</evidence>
<dbReference type="AlphaFoldDB" id="A0A8X6S625"/>
<comment type="caution">
    <text evidence="1">The sequence shown here is derived from an EMBL/GenBank/DDBJ whole genome shotgun (WGS) entry which is preliminary data.</text>
</comment>
<proteinExistence type="predicted"/>
<reference evidence="1" key="1">
    <citation type="submission" date="2020-08" db="EMBL/GenBank/DDBJ databases">
        <title>Multicomponent nature underlies the extraordinary mechanical properties of spider dragline silk.</title>
        <authorList>
            <person name="Kono N."/>
            <person name="Nakamura H."/>
            <person name="Mori M."/>
            <person name="Yoshida Y."/>
            <person name="Ohtoshi R."/>
            <person name="Malay A.D."/>
            <person name="Moran D.A.P."/>
            <person name="Tomita M."/>
            <person name="Numata K."/>
            <person name="Arakawa K."/>
        </authorList>
    </citation>
    <scope>NUCLEOTIDE SEQUENCE</scope>
</reference>
<dbReference type="Proteomes" id="UP000887159">
    <property type="component" value="Unassembled WGS sequence"/>
</dbReference>
<evidence type="ECO:0000313" key="1">
    <source>
        <dbReference type="EMBL" id="GFY03552.1"/>
    </source>
</evidence>
<name>A0A8X6S625_TRICX</name>
<accession>A0A8X6S625</accession>
<protein>
    <submittedName>
        <fullName evidence="1">Uncharacterized protein</fullName>
    </submittedName>
</protein>
<sequence length="329" mass="37620">MLVRLPRAPVLSGGLRRKTQLFSGTLYMAASSKTPPHQSKGPQKFNTPLQVPVFPGSSLLCRHTSCEKPSDITSFHSVLVCHRTSSQVFLGNKNQCFFYYGGKGSGGSKYESKEVKIARERQVRETRTHKRVSPCQKITRVPRERETRTHLKEKMYRQILLEPDKIDLQRIMWKVGPDAEILTYRLKTVTYAMPNGPFLAIRTLQQLARDEKLRFPLTSEALLHDTYMDDIASGAADLEANYCRNFELDASLKTLGISWRPFQVCFVFRVSILSKPAYTKREVMSVIARLDNPLGFLGPVTTRAKILVQRLWQQKFDWNDVLPDPIAEE</sequence>
<organism evidence="1 2">
    <name type="scientific">Trichonephila clavipes</name>
    <name type="common">Golden silk orbweaver</name>
    <name type="synonym">Nephila clavipes</name>
    <dbReference type="NCBI Taxonomy" id="2585209"/>
    <lineage>
        <taxon>Eukaryota</taxon>
        <taxon>Metazoa</taxon>
        <taxon>Ecdysozoa</taxon>
        <taxon>Arthropoda</taxon>
        <taxon>Chelicerata</taxon>
        <taxon>Arachnida</taxon>
        <taxon>Araneae</taxon>
        <taxon>Araneomorphae</taxon>
        <taxon>Entelegynae</taxon>
        <taxon>Araneoidea</taxon>
        <taxon>Nephilidae</taxon>
        <taxon>Trichonephila</taxon>
    </lineage>
</organism>